<sequence length="79" mass="8955">MNVSVPIPQELETYIQLQIQSGGYNTVADYFLALLNQDRQKKEAQAKLANLLQEGLNSDPKIVTPDYWQNLRLSFLGSD</sequence>
<accession>A0A926USE4</accession>
<reference evidence="1" key="1">
    <citation type="journal article" date="2015" name="ISME J.">
        <title>Draft Genome Sequence of Streptomyces incarnatus NRRL8089, which Produces the Nucleoside Antibiotic Sinefungin.</title>
        <authorList>
            <person name="Oshima K."/>
            <person name="Hattori M."/>
            <person name="Shimizu H."/>
            <person name="Fukuda K."/>
            <person name="Nemoto M."/>
            <person name="Inagaki K."/>
            <person name="Tamura T."/>
        </authorList>
    </citation>
    <scope>NUCLEOTIDE SEQUENCE</scope>
    <source>
        <strain evidence="1">FACHB-1277</strain>
    </source>
</reference>
<dbReference type="AlphaFoldDB" id="A0A926USE4"/>
<comment type="caution">
    <text evidence="1">The sequence shown here is derived from an EMBL/GenBank/DDBJ whole genome shotgun (WGS) entry which is preliminary data.</text>
</comment>
<dbReference type="EMBL" id="JACJPY010000021">
    <property type="protein sequence ID" value="MBD2150239.1"/>
    <property type="molecule type" value="Genomic_DNA"/>
</dbReference>
<evidence type="ECO:0000313" key="2">
    <source>
        <dbReference type="Proteomes" id="UP000631421"/>
    </source>
</evidence>
<proteinExistence type="predicted"/>
<protein>
    <submittedName>
        <fullName evidence="1">Type II toxin-antitoxin system ParD family antitoxin</fullName>
    </submittedName>
</protein>
<dbReference type="RefSeq" id="WP_190350601.1">
    <property type="nucleotide sequence ID" value="NZ_JACJPY010000021.1"/>
</dbReference>
<dbReference type="InterPro" id="IPR038296">
    <property type="entry name" value="ParD_sf"/>
</dbReference>
<gene>
    <name evidence="1" type="ORF">H6F44_08930</name>
</gene>
<name>A0A926USE4_9CYAN</name>
<dbReference type="Proteomes" id="UP000631421">
    <property type="component" value="Unassembled WGS sequence"/>
</dbReference>
<organism evidence="1 2">
    <name type="scientific">Pseudanabaena cinerea FACHB-1277</name>
    <dbReference type="NCBI Taxonomy" id="2949581"/>
    <lineage>
        <taxon>Bacteria</taxon>
        <taxon>Bacillati</taxon>
        <taxon>Cyanobacteriota</taxon>
        <taxon>Cyanophyceae</taxon>
        <taxon>Pseudanabaenales</taxon>
        <taxon>Pseudanabaenaceae</taxon>
        <taxon>Pseudanabaena</taxon>
        <taxon>Pseudanabaena cinerea</taxon>
    </lineage>
</organism>
<evidence type="ECO:0000313" key="1">
    <source>
        <dbReference type="EMBL" id="MBD2150239.1"/>
    </source>
</evidence>
<reference evidence="1" key="2">
    <citation type="submission" date="2020-08" db="EMBL/GenBank/DDBJ databases">
        <authorList>
            <person name="Chen M."/>
            <person name="Teng W."/>
            <person name="Zhao L."/>
            <person name="Hu C."/>
            <person name="Zhou Y."/>
            <person name="Han B."/>
            <person name="Song L."/>
            <person name="Shu W."/>
        </authorList>
    </citation>
    <scope>NUCLEOTIDE SEQUENCE</scope>
    <source>
        <strain evidence="1">FACHB-1277</strain>
    </source>
</reference>
<dbReference type="Gene3D" id="6.10.10.120">
    <property type="entry name" value="Antitoxin ParD1-like"/>
    <property type="match status" value="1"/>
</dbReference>
<keyword evidence="2" id="KW-1185">Reference proteome</keyword>